<reference evidence="1" key="1">
    <citation type="submission" date="2023-01" db="EMBL/GenBank/DDBJ databases">
        <title>Genome assembly of the deep-sea coral Lophelia pertusa.</title>
        <authorList>
            <person name="Herrera S."/>
            <person name="Cordes E."/>
        </authorList>
    </citation>
    <scope>NUCLEOTIDE SEQUENCE</scope>
    <source>
        <strain evidence="1">USNM1676648</strain>
        <tissue evidence="1">Polyp</tissue>
    </source>
</reference>
<gene>
    <name evidence="1" type="ORF">OS493_021237</name>
</gene>
<sequence length="109" mass="11902">MTGSGPVAWAKILGYFDNMAARTSNSSYPSMSPVVSSSTHLPLTMDTSVENLTRRIFHKLGSHCSPHGRGVTSPAQMARIKKAFRKVLGRELKVIHRGEHEGRLALGQT</sequence>
<keyword evidence="2" id="KW-1185">Reference proteome</keyword>
<dbReference type="EMBL" id="MU825886">
    <property type="protein sequence ID" value="KAJ7384605.1"/>
    <property type="molecule type" value="Genomic_DNA"/>
</dbReference>
<name>A0A9W9ZNG5_9CNID</name>
<evidence type="ECO:0000313" key="1">
    <source>
        <dbReference type="EMBL" id="KAJ7384605.1"/>
    </source>
</evidence>
<protein>
    <submittedName>
        <fullName evidence="1">Uncharacterized protein</fullName>
    </submittedName>
</protein>
<dbReference type="AlphaFoldDB" id="A0A9W9ZNG5"/>
<dbReference type="Proteomes" id="UP001163046">
    <property type="component" value="Unassembled WGS sequence"/>
</dbReference>
<organism evidence="1 2">
    <name type="scientific">Desmophyllum pertusum</name>
    <dbReference type="NCBI Taxonomy" id="174260"/>
    <lineage>
        <taxon>Eukaryota</taxon>
        <taxon>Metazoa</taxon>
        <taxon>Cnidaria</taxon>
        <taxon>Anthozoa</taxon>
        <taxon>Hexacorallia</taxon>
        <taxon>Scleractinia</taxon>
        <taxon>Caryophylliina</taxon>
        <taxon>Caryophylliidae</taxon>
        <taxon>Desmophyllum</taxon>
    </lineage>
</organism>
<proteinExistence type="predicted"/>
<evidence type="ECO:0000313" key="2">
    <source>
        <dbReference type="Proteomes" id="UP001163046"/>
    </source>
</evidence>
<comment type="caution">
    <text evidence="1">The sequence shown here is derived from an EMBL/GenBank/DDBJ whole genome shotgun (WGS) entry which is preliminary data.</text>
</comment>
<accession>A0A9W9ZNG5</accession>